<name>A0ACB9QX79_9MYRT</name>
<evidence type="ECO:0000313" key="1">
    <source>
        <dbReference type="EMBL" id="KAI4371174.1"/>
    </source>
</evidence>
<keyword evidence="2" id="KW-1185">Reference proteome</keyword>
<dbReference type="EMBL" id="CM042884">
    <property type="protein sequence ID" value="KAI4371174.1"/>
    <property type="molecule type" value="Genomic_DNA"/>
</dbReference>
<dbReference type="Proteomes" id="UP001057402">
    <property type="component" value="Chromosome 5"/>
</dbReference>
<reference evidence="2" key="1">
    <citation type="journal article" date="2023" name="Front. Plant Sci.">
        <title>Chromosomal-level genome assembly of Melastoma candidum provides insights into trichome evolution.</title>
        <authorList>
            <person name="Zhong Y."/>
            <person name="Wu W."/>
            <person name="Sun C."/>
            <person name="Zou P."/>
            <person name="Liu Y."/>
            <person name="Dai S."/>
            <person name="Zhou R."/>
        </authorList>
    </citation>
    <scope>NUCLEOTIDE SEQUENCE [LARGE SCALE GENOMIC DNA]</scope>
</reference>
<accession>A0ACB9QX79</accession>
<protein>
    <submittedName>
        <fullName evidence="1">Uncharacterized protein</fullName>
    </submittedName>
</protein>
<gene>
    <name evidence="1" type="ORF">MLD38_019440</name>
</gene>
<comment type="caution">
    <text evidence="1">The sequence shown here is derived from an EMBL/GenBank/DDBJ whole genome shotgun (WGS) entry which is preliminary data.</text>
</comment>
<organism evidence="1 2">
    <name type="scientific">Melastoma candidum</name>
    <dbReference type="NCBI Taxonomy" id="119954"/>
    <lineage>
        <taxon>Eukaryota</taxon>
        <taxon>Viridiplantae</taxon>
        <taxon>Streptophyta</taxon>
        <taxon>Embryophyta</taxon>
        <taxon>Tracheophyta</taxon>
        <taxon>Spermatophyta</taxon>
        <taxon>Magnoliopsida</taxon>
        <taxon>eudicotyledons</taxon>
        <taxon>Gunneridae</taxon>
        <taxon>Pentapetalae</taxon>
        <taxon>rosids</taxon>
        <taxon>malvids</taxon>
        <taxon>Myrtales</taxon>
        <taxon>Melastomataceae</taxon>
        <taxon>Melastomatoideae</taxon>
        <taxon>Melastomateae</taxon>
        <taxon>Melastoma</taxon>
    </lineage>
</organism>
<evidence type="ECO:0000313" key="2">
    <source>
        <dbReference type="Proteomes" id="UP001057402"/>
    </source>
</evidence>
<sequence>MSAASSRPMLLVLLVGEPVLNSADPTVCFPTDLEYDVSGVCFATEAKERAQVQILLECLPPLRGIRHDRTQHHQHIQRILHPEPEPQVEGHIHRNHHRIGLQCGRMEAYTWYIFEKRKKAERTEKTPHIVNGSNGYSGYGTRTHHNV</sequence>
<proteinExistence type="predicted"/>